<dbReference type="RefSeq" id="WP_089097418.1">
    <property type="nucleotide sequence ID" value="NZ_NDYL01000001.1"/>
</dbReference>
<evidence type="ECO:0000313" key="2">
    <source>
        <dbReference type="Proteomes" id="UP000198394"/>
    </source>
</evidence>
<dbReference type="EMBL" id="NDYL01000001">
    <property type="protein sequence ID" value="OXB94977.1"/>
    <property type="molecule type" value="Genomic_DNA"/>
</dbReference>
<dbReference type="Proteomes" id="UP000198394">
    <property type="component" value="Unassembled WGS sequence"/>
</dbReference>
<name>A0A226QTF7_9BACL</name>
<keyword evidence="2" id="KW-1185">Reference proteome</keyword>
<protein>
    <submittedName>
        <fullName evidence="1">Uncharacterized protein</fullName>
    </submittedName>
</protein>
<accession>A0A226QTF7</accession>
<gene>
    <name evidence="1" type="ORF">B9L23_09060</name>
</gene>
<proteinExistence type="predicted"/>
<dbReference type="AlphaFoldDB" id="A0A226QTF7"/>
<reference evidence="1 2" key="1">
    <citation type="submission" date="2017-04" db="EMBL/GenBank/DDBJ databases">
        <title>The genome sequence of Parageobacillus galactosidasius DSM 18751.</title>
        <authorList>
            <person name="Ramaloko W.T."/>
            <person name="Koen N."/>
            <person name="Polliack S."/>
            <person name="Aliyu H."/>
            <person name="Lebre P."/>
            <person name="Mohr T."/>
            <person name="Oswald F."/>
            <person name="Zwick M."/>
            <person name="Neumann A."/>
            <person name="Syldatk C."/>
            <person name="Cowan D."/>
            <person name="De Maayer P."/>
        </authorList>
    </citation>
    <scope>NUCLEOTIDE SEQUENCE [LARGE SCALE GENOMIC DNA]</scope>
    <source>
        <strain evidence="1 2">DSM 18751</strain>
    </source>
</reference>
<organism evidence="1 2">
    <name type="scientific">Parageobacillus galactosidasius</name>
    <dbReference type="NCBI Taxonomy" id="883812"/>
    <lineage>
        <taxon>Bacteria</taxon>
        <taxon>Bacillati</taxon>
        <taxon>Bacillota</taxon>
        <taxon>Bacilli</taxon>
        <taxon>Bacillales</taxon>
        <taxon>Anoxybacillaceae</taxon>
        <taxon>Parageobacillus</taxon>
    </lineage>
</organism>
<evidence type="ECO:0000313" key="1">
    <source>
        <dbReference type="EMBL" id="OXB94977.1"/>
    </source>
</evidence>
<comment type="caution">
    <text evidence="1">The sequence shown here is derived from an EMBL/GenBank/DDBJ whole genome shotgun (WGS) entry which is preliminary data.</text>
</comment>
<sequence length="269" mass="31589">MSSLQILKPFSRRTEYKMLREWFDIEEKAVGELRSGVCVIPAIILLKMSESDRLNLIQWAKFWGNQLMVFPPYFNLDISSLLQMNDSISIKEMNECTYEGIPVREEIATNLTPKIQLPTKQTVAVDFYYDTSSGCITITTLPLLDYRLLEQREICQRLFQSLLHSNERDTKNEIREEKQVIFKPVHHYLLLLSAADVIEQQQLVPLIQKFFYLEVRENEVKSAFAELANLHYIHSDGTITEKGQQYIKENGYRAFVREIIKRRNDDGEW</sequence>